<evidence type="ECO:0000313" key="1">
    <source>
        <dbReference type="EMBL" id="TFW22762.1"/>
    </source>
</evidence>
<organism evidence="1 2">
    <name type="scientific">Zemynaea arenosa</name>
    <dbReference type="NCBI Taxonomy" id="2561931"/>
    <lineage>
        <taxon>Bacteria</taxon>
        <taxon>Pseudomonadati</taxon>
        <taxon>Pseudomonadota</taxon>
        <taxon>Betaproteobacteria</taxon>
        <taxon>Burkholderiales</taxon>
        <taxon>Oxalobacteraceae</taxon>
        <taxon>Telluria group</taxon>
        <taxon>Zemynaea</taxon>
    </lineage>
</organism>
<keyword evidence="2" id="KW-1185">Reference proteome</keyword>
<comment type="caution">
    <text evidence="1">The sequence shown here is derived from an EMBL/GenBank/DDBJ whole genome shotgun (WGS) entry which is preliminary data.</text>
</comment>
<dbReference type="EMBL" id="SPVF01000103">
    <property type="protein sequence ID" value="TFW22762.1"/>
    <property type="molecule type" value="Genomic_DNA"/>
</dbReference>
<dbReference type="RefSeq" id="WP_135206574.1">
    <property type="nucleotide sequence ID" value="NZ_SPVF01000103.1"/>
</dbReference>
<feature type="non-terminal residue" evidence="1">
    <location>
        <position position="1"/>
    </location>
</feature>
<dbReference type="InterPro" id="IPR018715">
    <property type="entry name" value="DUF2239"/>
</dbReference>
<proteinExistence type="predicted"/>
<evidence type="ECO:0000313" key="2">
    <source>
        <dbReference type="Proteomes" id="UP000298438"/>
    </source>
</evidence>
<gene>
    <name evidence="1" type="ORF">E4L96_07400</name>
</gene>
<accession>A0A4Y9SG28</accession>
<dbReference type="AlphaFoldDB" id="A0A4Y9SG28"/>
<dbReference type="Proteomes" id="UP000298438">
    <property type="component" value="Unassembled WGS sequence"/>
</dbReference>
<dbReference type="Pfam" id="PF09998">
    <property type="entry name" value="DUF2239"/>
    <property type="match status" value="1"/>
</dbReference>
<name>A0A4Y9SG28_9BURK</name>
<protein>
    <submittedName>
        <fullName evidence="1">DUF2239 family protein</fullName>
    </submittedName>
</protein>
<reference evidence="1 2" key="1">
    <citation type="submission" date="2019-03" db="EMBL/GenBank/DDBJ databases">
        <title>Draft Genome Sequence of Massilia arenosa sp. nov., a Novel Massilia Species Isolated from a Sandy-loam Maize Soil.</title>
        <authorList>
            <person name="Raths R."/>
            <person name="Peta V."/>
            <person name="Bucking H."/>
        </authorList>
    </citation>
    <scope>NUCLEOTIDE SEQUENCE [LARGE SCALE GENOMIC DNA]</scope>
    <source>
        <strain evidence="1 2">MC02</strain>
    </source>
</reference>
<sequence>RRLVEHAMRTSAAADRQRTARDAAYRFMTALAGDQPHYEDALRALYAGDHVRLAGLICGWPADVQTQVAALLSSGREQM</sequence>
<dbReference type="OrthoDB" id="282960at2"/>